<sequence length="88" mass="9698">MCGVAGCSVCAGASIFSAFFMFLLGILIKNNYQFIGEWYEKEPPHYAPTEDQIAEASRSCFIVGAIYIGWMVLAIGCICFQSARSKVR</sequence>
<dbReference type="RefSeq" id="XP_013899268.1">
    <property type="nucleotide sequence ID" value="XM_014043814.1"/>
</dbReference>
<accession>A0A0D2KYF1</accession>
<evidence type="ECO:0000313" key="2">
    <source>
        <dbReference type="EMBL" id="KIZ00249.1"/>
    </source>
</evidence>
<gene>
    <name evidence="2" type="ORF">MNEG_7712</name>
</gene>
<dbReference type="EMBL" id="KK101611">
    <property type="protein sequence ID" value="KIZ00249.1"/>
    <property type="molecule type" value="Genomic_DNA"/>
</dbReference>
<organism evidence="2 3">
    <name type="scientific">Monoraphidium neglectum</name>
    <dbReference type="NCBI Taxonomy" id="145388"/>
    <lineage>
        <taxon>Eukaryota</taxon>
        <taxon>Viridiplantae</taxon>
        <taxon>Chlorophyta</taxon>
        <taxon>core chlorophytes</taxon>
        <taxon>Chlorophyceae</taxon>
        <taxon>CS clade</taxon>
        <taxon>Sphaeropleales</taxon>
        <taxon>Selenastraceae</taxon>
        <taxon>Monoraphidium</taxon>
    </lineage>
</organism>
<evidence type="ECO:0000256" key="1">
    <source>
        <dbReference type="SAM" id="Phobius"/>
    </source>
</evidence>
<name>A0A0D2KYF1_9CHLO</name>
<dbReference type="GeneID" id="25740588"/>
<feature type="transmembrane region" description="Helical" evidence="1">
    <location>
        <begin position="7"/>
        <end position="28"/>
    </location>
</feature>
<proteinExistence type="predicted"/>
<protein>
    <submittedName>
        <fullName evidence="2">Uncharacterized protein</fullName>
    </submittedName>
</protein>
<reference evidence="2 3" key="1">
    <citation type="journal article" date="2013" name="BMC Genomics">
        <title>Reconstruction of the lipid metabolism for the microalga Monoraphidium neglectum from its genome sequence reveals characteristics suitable for biofuel production.</title>
        <authorList>
            <person name="Bogen C."/>
            <person name="Al-Dilaimi A."/>
            <person name="Albersmeier A."/>
            <person name="Wichmann J."/>
            <person name="Grundmann M."/>
            <person name="Rupp O."/>
            <person name="Lauersen K.J."/>
            <person name="Blifernez-Klassen O."/>
            <person name="Kalinowski J."/>
            <person name="Goesmann A."/>
            <person name="Mussgnug J.H."/>
            <person name="Kruse O."/>
        </authorList>
    </citation>
    <scope>NUCLEOTIDE SEQUENCE [LARGE SCALE GENOMIC DNA]</scope>
    <source>
        <strain evidence="2 3">SAG 48.87</strain>
    </source>
</reference>
<dbReference type="KEGG" id="mng:MNEG_7712"/>
<keyword evidence="1" id="KW-1133">Transmembrane helix</keyword>
<dbReference type="Proteomes" id="UP000054498">
    <property type="component" value="Unassembled WGS sequence"/>
</dbReference>
<evidence type="ECO:0000313" key="3">
    <source>
        <dbReference type="Proteomes" id="UP000054498"/>
    </source>
</evidence>
<dbReference type="AlphaFoldDB" id="A0A0D2KYF1"/>
<dbReference type="OrthoDB" id="67317at2759"/>
<feature type="transmembrane region" description="Helical" evidence="1">
    <location>
        <begin position="61"/>
        <end position="80"/>
    </location>
</feature>
<keyword evidence="3" id="KW-1185">Reference proteome</keyword>
<keyword evidence="1" id="KW-0812">Transmembrane</keyword>
<keyword evidence="1" id="KW-0472">Membrane</keyword>